<dbReference type="OrthoDB" id="7428944at2"/>
<evidence type="ECO:0000313" key="2">
    <source>
        <dbReference type="EMBL" id="MXP41217.1"/>
    </source>
</evidence>
<keyword evidence="3" id="KW-1185">Reference proteome</keyword>
<feature type="signal peptide" evidence="1">
    <location>
        <begin position="1"/>
        <end position="24"/>
    </location>
</feature>
<reference evidence="2 3" key="1">
    <citation type="submission" date="2019-12" db="EMBL/GenBank/DDBJ databases">
        <title>Genomic-based taxomic classification of the family Erythrobacteraceae.</title>
        <authorList>
            <person name="Xu L."/>
        </authorList>
    </citation>
    <scope>NUCLEOTIDE SEQUENCE [LARGE SCALE GENOMIC DNA]</scope>
    <source>
        <strain evidence="2 3">MCCC 1K02066</strain>
    </source>
</reference>
<gene>
    <name evidence="2" type="ORF">GRI75_06110</name>
</gene>
<dbReference type="EMBL" id="WTYK01000003">
    <property type="protein sequence ID" value="MXP41217.1"/>
    <property type="molecule type" value="Genomic_DNA"/>
</dbReference>
<evidence type="ECO:0000313" key="3">
    <source>
        <dbReference type="Proteomes" id="UP000469159"/>
    </source>
</evidence>
<name>A0A6I4UUQ4_9SPHN</name>
<comment type="caution">
    <text evidence="2">The sequence shown here is derived from an EMBL/GenBank/DDBJ whole genome shotgun (WGS) entry which is preliminary data.</text>
</comment>
<proteinExistence type="predicted"/>
<accession>A0A6I4UUQ4</accession>
<evidence type="ECO:0008006" key="4">
    <source>
        <dbReference type="Google" id="ProtNLM"/>
    </source>
</evidence>
<dbReference type="AlphaFoldDB" id="A0A6I4UUQ4"/>
<dbReference type="Proteomes" id="UP000469159">
    <property type="component" value="Unassembled WGS sequence"/>
</dbReference>
<evidence type="ECO:0000256" key="1">
    <source>
        <dbReference type="SAM" id="SignalP"/>
    </source>
</evidence>
<sequence>MSKPFFSVVAGAALALGLAAPALAEQSRGDQASARKEMRAGNVKTLREIERIVVPQIERRGNVEYLTPEWDEVARAYRLKFIDNAQGQVIWVDVDARTARILRVSK</sequence>
<feature type="chain" id="PRO_5026215745" description="PepSY domain-containing protein" evidence="1">
    <location>
        <begin position="25"/>
        <end position="106"/>
    </location>
</feature>
<keyword evidence="1" id="KW-0732">Signal</keyword>
<organism evidence="2 3">
    <name type="scientific">Croceibacterium soli</name>
    <dbReference type="NCBI Taxonomy" id="1739690"/>
    <lineage>
        <taxon>Bacteria</taxon>
        <taxon>Pseudomonadati</taxon>
        <taxon>Pseudomonadota</taxon>
        <taxon>Alphaproteobacteria</taxon>
        <taxon>Sphingomonadales</taxon>
        <taxon>Erythrobacteraceae</taxon>
        <taxon>Croceibacterium</taxon>
    </lineage>
</organism>
<protein>
    <recommendedName>
        <fullName evidence="4">PepSY domain-containing protein</fullName>
    </recommendedName>
</protein>